<dbReference type="InterPro" id="IPR052913">
    <property type="entry name" value="Glycopeptide_resist_protein"/>
</dbReference>
<proteinExistence type="predicted"/>
<gene>
    <name evidence="1" type="ORF">J5W02_04370</name>
</gene>
<keyword evidence="2" id="KW-1185">Reference proteome</keyword>
<dbReference type="PANTHER" id="PTHR35788:SF1">
    <property type="entry name" value="EXPORTED PROTEIN"/>
    <property type="match status" value="1"/>
</dbReference>
<protein>
    <submittedName>
        <fullName evidence="1">VanW family protein</fullName>
    </submittedName>
</protein>
<reference evidence="1 2" key="1">
    <citation type="submission" date="2021-03" db="EMBL/GenBank/DDBJ databases">
        <title>Caproiciproducens sp. nov. isolated from feces of cow.</title>
        <authorList>
            <person name="Choi J.-Y."/>
        </authorList>
    </citation>
    <scope>NUCLEOTIDE SEQUENCE [LARGE SCALE GENOMIC DNA]</scope>
    <source>
        <strain evidence="1 2">AGMB10547</strain>
    </source>
</reference>
<name>A0ABS7DL58_9FIRM</name>
<dbReference type="Proteomes" id="UP000719942">
    <property type="component" value="Unassembled WGS sequence"/>
</dbReference>
<evidence type="ECO:0000313" key="1">
    <source>
        <dbReference type="EMBL" id="MBW7572038.1"/>
    </source>
</evidence>
<sequence>MEKKRKLFCEISPFTYKISLLRCRVVRHIFNLFSFKKFAVKKSSDTLPVLVYSHKSLIRRNLGNVDAQLQENKAVNLSIAAPKVSNVLIRPGEYFSFWKLVGPCTAKKGYREGLTINSGQVGKDIGGGMCQFTNLIHWMILHTPMQITEHHHHDGMDLFPDYGRQIPFGVGTSIMYNYLDYCFKNTTENVFQLIVYTTPEYLCGELRTDKELPYKYHIKAEEEFFSKEQDEVFRNNCIYRECFDKKTGKLFTKELIKRNHAKVMYDTSKLLIESTE</sequence>
<evidence type="ECO:0000313" key="2">
    <source>
        <dbReference type="Proteomes" id="UP000719942"/>
    </source>
</evidence>
<organism evidence="1 2">
    <name type="scientific">Caproiciproducens faecalis</name>
    <dbReference type="NCBI Taxonomy" id="2820301"/>
    <lineage>
        <taxon>Bacteria</taxon>
        <taxon>Bacillati</taxon>
        <taxon>Bacillota</taxon>
        <taxon>Clostridia</taxon>
        <taxon>Eubacteriales</taxon>
        <taxon>Acutalibacteraceae</taxon>
        <taxon>Caproiciproducens</taxon>
    </lineage>
</organism>
<dbReference type="Pfam" id="PF04294">
    <property type="entry name" value="VanW"/>
    <property type="match status" value="1"/>
</dbReference>
<dbReference type="PANTHER" id="PTHR35788">
    <property type="entry name" value="EXPORTED PROTEIN-RELATED"/>
    <property type="match status" value="1"/>
</dbReference>
<dbReference type="EMBL" id="JAGFNZ010000002">
    <property type="protein sequence ID" value="MBW7572038.1"/>
    <property type="molecule type" value="Genomic_DNA"/>
</dbReference>
<accession>A0ABS7DL58</accession>
<dbReference type="InterPro" id="IPR007391">
    <property type="entry name" value="Vancomycin_resist_VanW"/>
</dbReference>
<dbReference type="RefSeq" id="WP_219964466.1">
    <property type="nucleotide sequence ID" value="NZ_JAGFNZ010000002.1"/>
</dbReference>
<comment type="caution">
    <text evidence="1">The sequence shown here is derived from an EMBL/GenBank/DDBJ whole genome shotgun (WGS) entry which is preliminary data.</text>
</comment>